<dbReference type="SUPFAM" id="SSF52540">
    <property type="entry name" value="P-loop containing nucleoside triphosphate hydrolases"/>
    <property type="match status" value="1"/>
</dbReference>
<dbReference type="GO" id="GO:0030983">
    <property type="term" value="F:mismatched DNA binding"/>
    <property type="evidence" value="ECO:0007669"/>
    <property type="project" value="InterPro"/>
</dbReference>
<keyword evidence="6 9" id="KW-0238">DNA-binding</keyword>
<evidence type="ECO:0000256" key="7">
    <source>
        <dbReference type="ARBA" id="ARBA00023204"/>
    </source>
</evidence>
<evidence type="ECO:0000256" key="3">
    <source>
        <dbReference type="ARBA" id="ARBA00022741"/>
    </source>
</evidence>
<dbReference type="Gene3D" id="3.40.1170.10">
    <property type="entry name" value="DNA repair protein MutS, domain I"/>
    <property type="match status" value="1"/>
</dbReference>
<dbReference type="GO" id="GO:0005829">
    <property type="term" value="C:cytosol"/>
    <property type="evidence" value="ECO:0007669"/>
    <property type="project" value="TreeGrafter"/>
</dbReference>
<name>A0AB39UZ62_9GAMM</name>
<dbReference type="KEGG" id="tcd:AAIA72_05880"/>
<organism evidence="12">
    <name type="scientific">Thermohahella caldifontis</name>
    <dbReference type="NCBI Taxonomy" id="3142973"/>
    <lineage>
        <taxon>Bacteria</taxon>
        <taxon>Pseudomonadati</taxon>
        <taxon>Pseudomonadota</taxon>
        <taxon>Gammaproteobacteria</taxon>
        <taxon>Oceanospirillales</taxon>
        <taxon>Hahellaceae</taxon>
        <taxon>Thermohahella</taxon>
    </lineage>
</organism>
<reference evidence="12" key="1">
    <citation type="submission" date="2024-05" db="EMBL/GenBank/DDBJ databases">
        <title>Genome sequencing of novel strain.</title>
        <authorList>
            <person name="Ganbat D."/>
            <person name="Ganbat S."/>
            <person name="Lee S.-J."/>
        </authorList>
    </citation>
    <scope>NUCLEOTIDE SEQUENCE</scope>
    <source>
        <strain evidence="12">SMD15-11</strain>
    </source>
</reference>
<dbReference type="RefSeq" id="WP_369602486.1">
    <property type="nucleotide sequence ID" value="NZ_CP154858.1"/>
</dbReference>
<dbReference type="SUPFAM" id="SSF48334">
    <property type="entry name" value="DNA repair protein MutS, domain III"/>
    <property type="match status" value="1"/>
</dbReference>
<dbReference type="EMBL" id="CP154858">
    <property type="protein sequence ID" value="XDT73495.1"/>
    <property type="molecule type" value="Genomic_DNA"/>
</dbReference>
<evidence type="ECO:0000259" key="11">
    <source>
        <dbReference type="PROSITE" id="PS00486"/>
    </source>
</evidence>
<keyword evidence="5 9" id="KW-0067">ATP-binding</keyword>
<dbReference type="CDD" id="cd03284">
    <property type="entry name" value="ABC_MutS1"/>
    <property type="match status" value="1"/>
</dbReference>
<evidence type="ECO:0000256" key="6">
    <source>
        <dbReference type="ARBA" id="ARBA00023125"/>
    </source>
</evidence>
<dbReference type="Pfam" id="PF00488">
    <property type="entry name" value="MutS_V"/>
    <property type="match status" value="1"/>
</dbReference>
<dbReference type="InterPro" id="IPR007860">
    <property type="entry name" value="DNA_mmatch_repair_MutS_con_dom"/>
</dbReference>
<gene>
    <name evidence="9 12" type="primary">mutS</name>
    <name evidence="12" type="ORF">AAIA72_05880</name>
</gene>
<dbReference type="FunFam" id="1.10.1420.10:FF:000002">
    <property type="entry name" value="DNA mismatch repair protein MutS"/>
    <property type="match status" value="1"/>
</dbReference>
<dbReference type="InterPro" id="IPR000432">
    <property type="entry name" value="DNA_mismatch_repair_MutS_C"/>
</dbReference>
<dbReference type="Gene3D" id="1.10.1420.10">
    <property type="match status" value="2"/>
</dbReference>
<proteinExistence type="inferred from homology"/>
<dbReference type="Pfam" id="PF05188">
    <property type="entry name" value="MutS_II"/>
    <property type="match status" value="1"/>
</dbReference>
<dbReference type="GO" id="GO:0140664">
    <property type="term" value="F:ATP-dependent DNA damage sensor activity"/>
    <property type="evidence" value="ECO:0007669"/>
    <property type="project" value="InterPro"/>
</dbReference>
<dbReference type="FunFam" id="3.40.1170.10:FF:000001">
    <property type="entry name" value="DNA mismatch repair protein MutS"/>
    <property type="match status" value="1"/>
</dbReference>
<dbReference type="PROSITE" id="PS00486">
    <property type="entry name" value="DNA_MISMATCH_REPAIR_2"/>
    <property type="match status" value="1"/>
</dbReference>
<dbReference type="InterPro" id="IPR016151">
    <property type="entry name" value="DNA_mismatch_repair_MutS_N"/>
</dbReference>
<dbReference type="Pfam" id="PF05190">
    <property type="entry name" value="MutS_IV"/>
    <property type="match status" value="1"/>
</dbReference>
<dbReference type="GO" id="GO:0005524">
    <property type="term" value="F:ATP binding"/>
    <property type="evidence" value="ECO:0007669"/>
    <property type="project" value="UniProtKB-UniRule"/>
</dbReference>
<comment type="function">
    <text evidence="8 9">This protein is involved in the repair of mismatches in DNA. It is possible that it carries out the mismatch recognition step. This protein has a weak ATPase activity.</text>
</comment>
<dbReference type="Gene3D" id="6.10.140.430">
    <property type="match status" value="1"/>
</dbReference>
<dbReference type="PANTHER" id="PTHR11361:SF34">
    <property type="entry name" value="DNA MISMATCH REPAIR PROTEIN MSH1, MITOCHONDRIAL"/>
    <property type="match status" value="1"/>
</dbReference>
<dbReference type="GO" id="GO:0006298">
    <property type="term" value="P:mismatch repair"/>
    <property type="evidence" value="ECO:0007669"/>
    <property type="project" value="UniProtKB-UniRule"/>
</dbReference>
<evidence type="ECO:0000256" key="9">
    <source>
        <dbReference type="HAMAP-Rule" id="MF_00096"/>
    </source>
</evidence>
<dbReference type="FunFam" id="3.40.50.300:FF:000283">
    <property type="entry name" value="DNA mismatch repair protein MutS"/>
    <property type="match status" value="1"/>
</dbReference>
<dbReference type="NCBIfam" id="NF003810">
    <property type="entry name" value="PRK05399.1"/>
    <property type="match status" value="1"/>
</dbReference>
<sequence length="849" mass="94608">MNSPAHTPMMQQYLAIKADYPRQLVFYRMGDFYELFYDDAKRAAELLDITLTARGQSAGKPIPMAGVPYHAAESYIARLVRLGESVVICEQVGDPATSKGPVERKVVRIITPGTLCEEAYLDEHQDNLLVAVRTSDKGFGLAVMDISAGRFVIQELRDPDTLKAELQRLRPAELLVEEGSDWTDGLNLECAISQQPDWYFDTQTGERLLCEQLGTHDLSGFDCADAPLAVGAAGCLVQYARETQQNELPHIQSLTRERSEDAIILDAATRRNLEIDINLRGDSRFTLAWVMDKTATAMGSRLLKRWLNRPLRDRAEVMRRQSCVTYLCDQALDDPIHALLKRVGDIERILARVGLGSARPRDLTRLRDALAILPELQETLAPHDEPLLGQLAADAGTFPGLTDLLERALIDNPPVTIRDGGVIAEGFDAELDELRGLSEHAGDHLLAIEVREKERTGIASLKVGFNRVHGYYIEIPRTHSDKAPTEYVRRQTLKNAERFITPELKEFEDKALSARSRALAREKYLYEQLLETLKADLVVLQKCARALATLDVLTTFAERAQTLRFCAPTLVDERRIEIRDGRHPVVEQLLDGPFVPNDLTLNDNRHMLIITGPNMGGKSTYMRQTALIVLLAYCGSHVPASAATLGPIDRIFTRMGASDDIAGGHSTFMVEMTETANILNHATAHSLVLMDEVGRGTSTYDGLSLAWAAAEYLARKLNALTLFATHYFELTELPALIPGVVNVHLTAREHQDTIVFLHSVLEGPASQSYGIQVAQLAGIPRQVIQQARKRLQKLENQSRHTPLHDIQPDMFAEPPESEIESRLKAIDPDSLTPRQALELLYELRSGLER</sequence>
<dbReference type="InterPro" id="IPR045076">
    <property type="entry name" value="MutS"/>
</dbReference>
<dbReference type="PANTHER" id="PTHR11361">
    <property type="entry name" value="DNA MISMATCH REPAIR PROTEIN MUTS FAMILY MEMBER"/>
    <property type="match status" value="1"/>
</dbReference>
<evidence type="ECO:0000256" key="5">
    <source>
        <dbReference type="ARBA" id="ARBA00022840"/>
    </source>
</evidence>
<keyword evidence="4 9" id="KW-0227">DNA damage</keyword>
<dbReference type="HAMAP" id="MF_00096">
    <property type="entry name" value="MutS"/>
    <property type="match status" value="1"/>
</dbReference>
<dbReference type="InterPro" id="IPR007695">
    <property type="entry name" value="DNA_mismatch_repair_MutS-lik_N"/>
</dbReference>
<dbReference type="SUPFAM" id="SSF55271">
    <property type="entry name" value="DNA repair protein MutS, domain I"/>
    <property type="match status" value="1"/>
</dbReference>
<dbReference type="SUPFAM" id="SSF53150">
    <property type="entry name" value="DNA repair protein MutS, domain II"/>
    <property type="match status" value="1"/>
</dbReference>
<evidence type="ECO:0000256" key="10">
    <source>
        <dbReference type="RuleBase" id="RU003756"/>
    </source>
</evidence>
<evidence type="ECO:0000256" key="4">
    <source>
        <dbReference type="ARBA" id="ARBA00022763"/>
    </source>
</evidence>
<dbReference type="Gene3D" id="3.30.420.110">
    <property type="entry name" value="MutS, connector domain"/>
    <property type="match status" value="1"/>
</dbReference>
<dbReference type="InterPro" id="IPR007696">
    <property type="entry name" value="DNA_mismatch_repair_MutS_core"/>
</dbReference>
<dbReference type="Pfam" id="PF01624">
    <property type="entry name" value="MutS_I"/>
    <property type="match status" value="1"/>
</dbReference>
<dbReference type="InterPro" id="IPR036678">
    <property type="entry name" value="MutS_con_dom_sf"/>
</dbReference>
<protein>
    <recommendedName>
        <fullName evidence="2 9">DNA mismatch repair protein MutS</fullName>
    </recommendedName>
</protein>
<dbReference type="SMART" id="SM00534">
    <property type="entry name" value="MUTSac"/>
    <property type="match status" value="1"/>
</dbReference>
<feature type="domain" description="DNA mismatch repair proteins mutS family" evidence="11">
    <location>
        <begin position="686"/>
        <end position="702"/>
    </location>
</feature>
<dbReference type="GO" id="GO:0003684">
    <property type="term" value="F:damaged DNA binding"/>
    <property type="evidence" value="ECO:0007669"/>
    <property type="project" value="UniProtKB-UniRule"/>
</dbReference>
<evidence type="ECO:0000256" key="2">
    <source>
        <dbReference type="ARBA" id="ARBA00021982"/>
    </source>
</evidence>
<keyword evidence="3 9" id="KW-0547">Nucleotide-binding</keyword>
<dbReference type="SMART" id="SM00533">
    <property type="entry name" value="MUTSd"/>
    <property type="match status" value="1"/>
</dbReference>
<feature type="binding site" evidence="9">
    <location>
        <begin position="612"/>
        <end position="619"/>
    </location>
    <ligand>
        <name>ATP</name>
        <dbReference type="ChEBI" id="CHEBI:30616"/>
    </ligand>
</feature>
<dbReference type="NCBIfam" id="TIGR01070">
    <property type="entry name" value="mutS1"/>
    <property type="match status" value="1"/>
</dbReference>
<evidence type="ECO:0000256" key="1">
    <source>
        <dbReference type="ARBA" id="ARBA00006271"/>
    </source>
</evidence>
<dbReference type="Gene3D" id="3.40.50.300">
    <property type="entry name" value="P-loop containing nucleotide triphosphate hydrolases"/>
    <property type="match status" value="1"/>
</dbReference>
<dbReference type="PIRSF" id="PIRSF037677">
    <property type="entry name" value="DNA_mis_repair_Msh6"/>
    <property type="match status" value="1"/>
</dbReference>
<evidence type="ECO:0000313" key="12">
    <source>
        <dbReference type="EMBL" id="XDT73495.1"/>
    </source>
</evidence>
<dbReference type="InterPro" id="IPR036187">
    <property type="entry name" value="DNA_mismatch_repair_MutS_sf"/>
</dbReference>
<accession>A0AB39UZ62</accession>
<dbReference type="AlphaFoldDB" id="A0AB39UZ62"/>
<evidence type="ECO:0000256" key="8">
    <source>
        <dbReference type="ARBA" id="ARBA00024647"/>
    </source>
</evidence>
<keyword evidence="7 9" id="KW-0234">DNA repair</keyword>
<dbReference type="InterPro" id="IPR027417">
    <property type="entry name" value="P-loop_NTPase"/>
</dbReference>
<dbReference type="InterPro" id="IPR017261">
    <property type="entry name" value="DNA_mismatch_repair_MutS/MSH"/>
</dbReference>
<dbReference type="InterPro" id="IPR007861">
    <property type="entry name" value="DNA_mismatch_repair_MutS_clamp"/>
</dbReference>
<dbReference type="InterPro" id="IPR005748">
    <property type="entry name" value="DNA_mismatch_repair_MutS"/>
</dbReference>
<comment type="similarity">
    <text evidence="1 9 10">Belongs to the DNA mismatch repair MutS family.</text>
</comment>
<dbReference type="Pfam" id="PF05192">
    <property type="entry name" value="MutS_III"/>
    <property type="match status" value="1"/>
</dbReference>